<accession>A0A8J2HJ32</accession>
<proteinExistence type="predicted"/>
<sequence>MKKTNAEESKKSDKVYVSKQLTTADRCQDLVSSDNTSKELICIEKKAEKNWKRFDHLSGENVKRLVEEYLGESKVRELKDKLLPANKSFERNLIPPGAVNPSPAIPRTSSATVGWRSSLPEHNLEVFGRLHISPKNTIITSLPEHFTHQKFIILG</sequence>
<dbReference type="OrthoDB" id="10031946at2759"/>
<dbReference type="AlphaFoldDB" id="A0A8J2HJ32"/>
<evidence type="ECO:0000313" key="1">
    <source>
        <dbReference type="EMBL" id="CAG5097631.1"/>
    </source>
</evidence>
<dbReference type="Pfam" id="PF14945">
    <property type="entry name" value="LLC1"/>
    <property type="match status" value="1"/>
</dbReference>
<protein>
    <submittedName>
        <fullName evidence="1">Uncharacterized protein</fullName>
    </submittedName>
</protein>
<organism evidence="1 2">
    <name type="scientific">Cotesia congregata</name>
    <name type="common">Parasitoid wasp</name>
    <name type="synonym">Apanteles congregatus</name>
    <dbReference type="NCBI Taxonomy" id="51543"/>
    <lineage>
        <taxon>Eukaryota</taxon>
        <taxon>Metazoa</taxon>
        <taxon>Ecdysozoa</taxon>
        <taxon>Arthropoda</taxon>
        <taxon>Hexapoda</taxon>
        <taxon>Insecta</taxon>
        <taxon>Pterygota</taxon>
        <taxon>Neoptera</taxon>
        <taxon>Endopterygota</taxon>
        <taxon>Hymenoptera</taxon>
        <taxon>Apocrita</taxon>
        <taxon>Ichneumonoidea</taxon>
        <taxon>Braconidae</taxon>
        <taxon>Microgastrinae</taxon>
        <taxon>Cotesia</taxon>
    </lineage>
</organism>
<reference evidence="1" key="1">
    <citation type="submission" date="2021-04" db="EMBL/GenBank/DDBJ databases">
        <authorList>
            <person name="Chebbi M.A.C M."/>
        </authorList>
    </citation>
    <scope>NUCLEOTIDE SEQUENCE</scope>
</reference>
<evidence type="ECO:0000313" key="2">
    <source>
        <dbReference type="Proteomes" id="UP000786811"/>
    </source>
</evidence>
<name>A0A8J2HJ32_COTCN</name>
<gene>
    <name evidence="1" type="ORF">HICCMSTLAB_LOCUS8799</name>
</gene>
<dbReference type="InterPro" id="IPR020339">
    <property type="entry name" value="C20orf85-like"/>
</dbReference>
<comment type="caution">
    <text evidence="1">The sequence shown here is derived from an EMBL/GenBank/DDBJ whole genome shotgun (WGS) entry which is preliminary data.</text>
</comment>
<dbReference type="EMBL" id="CAJNRD030001121">
    <property type="protein sequence ID" value="CAG5097631.1"/>
    <property type="molecule type" value="Genomic_DNA"/>
</dbReference>
<dbReference type="Proteomes" id="UP000786811">
    <property type="component" value="Unassembled WGS sequence"/>
</dbReference>
<keyword evidence="2" id="KW-1185">Reference proteome</keyword>